<evidence type="ECO:0000313" key="1">
    <source>
        <dbReference type="EMBL" id="KAF5736818.1"/>
    </source>
</evidence>
<keyword evidence="2" id="KW-1185">Reference proteome</keyword>
<protein>
    <submittedName>
        <fullName evidence="1">Uncharacterized protein</fullName>
    </submittedName>
</protein>
<accession>A0A7J7CS42</accession>
<evidence type="ECO:0000313" key="2">
    <source>
        <dbReference type="Proteomes" id="UP000593562"/>
    </source>
</evidence>
<name>A0A7J7CS42_TRIWF</name>
<comment type="caution">
    <text evidence="1">The sequence shown here is derived from an EMBL/GenBank/DDBJ whole genome shotgun (WGS) entry which is preliminary data.</text>
</comment>
<dbReference type="Proteomes" id="UP000593562">
    <property type="component" value="Unassembled WGS sequence"/>
</dbReference>
<dbReference type="InParanoid" id="A0A7J7CS42"/>
<dbReference type="EMBL" id="JAAARO010000014">
    <property type="protein sequence ID" value="KAF5736818.1"/>
    <property type="molecule type" value="Genomic_DNA"/>
</dbReference>
<sequence length="105" mass="12194">MVFMLSATGLFYFIGQVSCTLVQMLFQSTKSLPLAFLSIADDGINGLFTSQRRRVTNKLVRETRLWLWLDWLRLDDTWLESLYRNHPIPNLLCICSNHLPSLNCD</sequence>
<proteinExistence type="predicted"/>
<dbReference type="AlphaFoldDB" id="A0A7J7CS42"/>
<organism evidence="1 2">
    <name type="scientific">Tripterygium wilfordii</name>
    <name type="common">Thunder God vine</name>
    <dbReference type="NCBI Taxonomy" id="458696"/>
    <lineage>
        <taxon>Eukaryota</taxon>
        <taxon>Viridiplantae</taxon>
        <taxon>Streptophyta</taxon>
        <taxon>Embryophyta</taxon>
        <taxon>Tracheophyta</taxon>
        <taxon>Spermatophyta</taxon>
        <taxon>Magnoliopsida</taxon>
        <taxon>eudicotyledons</taxon>
        <taxon>Gunneridae</taxon>
        <taxon>Pentapetalae</taxon>
        <taxon>rosids</taxon>
        <taxon>fabids</taxon>
        <taxon>Celastrales</taxon>
        <taxon>Celastraceae</taxon>
        <taxon>Tripterygium</taxon>
    </lineage>
</organism>
<reference evidence="1 2" key="1">
    <citation type="journal article" date="2020" name="Nat. Commun.">
        <title>Genome of Tripterygium wilfordii and identification of cytochrome P450 involved in triptolide biosynthesis.</title>
        <authorList>
            <person name="Tu L."/>
            <person name="Su P."/>
            <person name="Zhang Z."/>
            <person name="Gao L."/>
            <person name="Wang J."/>
            <person name="Hu T."/>
            <person name="Zhou J."/>
            <person name="Zhang Y."/>
            <person name="Zhao Y."/>
            <person name="Liu Y."/>
            <person name="Song Y."/>
            <person name="Tong Y."/>
            <person name="Lu Y."/>
            <person name="Yang J."/>
            <person name="Xu C."/>
            <person name="Jia M."/>
            <person name="Peters R.J."/>
            <person name="Huang L."/>
            <person name="Gao W."/>
        </authorList>
    </citation>
    <scope>NUCLEOTIDE SEQUENCE [LARGE SCALE GENOMIC DNA]</scope>
    <source>
        <strain evidence="2">cv. XIE 37</strain>
        <tissue evidence="1">Leaf</tissue>
    </source>
</reference>
<gene>
    <name evidence="1" type="ORF">HS088_TW14G00973</name>
</gene>